<dbReference type="GO" id="GO:0000976">
    <property type="term" value="F:transcription cis-regulatory region binding"/>
    <property type="evidence" value="ECO:0007669"/>
    <property type="project" value="TreeGrafter"/>
</dbReference>
<feature type="region of interest" description="Disordered" evidence="5">
    <location>
        <begin position="1"/>
        <end position="26"/>
    </location>
</feature>
<evidence type="ECO:0000313" key="8">
    <source>
        <dbReference type="Proteomes" id="UP000008975"/>
    </source>
</evidence>
<accession>E8ND88</accession>
<dbReference type="InterPro" id="IPR050109">
    <property type="entry name" value="HTH-type_TetR-like_transc_reg"/>
</dbReference>
<dbReference type="InterPro" id="IPR001647">
    <property type="entry name" value="HTH_TetR"/>
</dbReference>
<dbReference type="EMBL" id="AP012052">
    <property type="protein sequence ID" value="BAJ74946.1"/>
    <property type="molecule type" value="Genomic_DNA"/>
</dbReference>
<name>E8ND88_MICTS</name>
<dbReference type="SUPFAM" id="SSF46689">
    <property type="entry name" value="Homeodomain-like"/>
    <property type="match status" value="1"/>
</dbReference>
<dbReference type="eggNOG" id="COG1309">
    <property type="taxonomic scope" value="Bacteria"/>
</dbReference>
<dbReference type="InterPro" id="IPR009057">
    <property type="entry name" value="Homeodomain-like_sf"/>
</dbReference>
<dbReference type="PANTHER" id="PTHR30055">
    <property type="entry name" value="HTH-TYPE TRANSCRIPTIONAL REGULATOR RUTR"/>
    <property type="match status" value="1"/>
</dbReference>
<dbReference type="Proteomes" id="UP000008975">
    <property type="component" value="Chromosome"/>
</dbReference>
<evidence type="ECO:0000256" key="1">
    <source>
        <dbReference type="ARBA" id="ARBA00023015"/>
    </source>
</evidence>
<proteinExistence type="predicted"/>
<dbReference type="PROSITE" id="PS50977">
    <property type="entry name" value="HTH_TETR_2"/>
    <property type="match status" value="1"/>
</dbReference>
<protein>
    <submittedName>
        <fullName evidence="7">Transcriptional regulator</fullName>
    </submittedName>
</protein>
<dbReference type="GO" id="GO:0003700">
    <property type="term" value="F:DNA-binding transcription factor activity"/>
    <property type="evidence" value="ECO:0007669"/>
    <property type="project" value="TreeGrafter"/>
</dbReference>
<dbReference type="Gene3D" id="1.10.357.10">
    <property type="entry name" value="Tetracycline Repressor, domain 2"/>
    <property type="match status" value="1"/>
</dbReference>
<dbReference type="AlphaFoldDB" id="E8ND88"/>
<feature type="DNA-binding region" description="H-T-H motif" evidence="4">
    <location>
        <begin position="55"/>
        <end position="74"/>
    </location>
</feature>
<reference key="2">
    <citation type="submission" date="2011-02" db="EMBL/GenBank/DDBJ databases">
        <title>Genome sequence of Microbacterium testaceum StLB037.</title>
        <authorList>
            <person name="Morohoshi T."/>
            <person name="Wang W.Z."/>
            <person name="Someya N."/>
            <person name="Ikeda T."/>
        </authorList>
    </citation>
    <scope>NUCLEOTIDE SEQUENCE</scope>
    <source>
        <strain>StLB037</strain>
    </source>
</reference>
<dbReference type="Pfam" id="PF00440">
    <property type="entry name" value="TetR_N"/>
    <property type="match status" value="1"/>
</dbReference>
<evidence type="ECO:0000256" key="4">
    <source>
        <dbReference type="PROSITE-ProRule" id="PRU00335"/>
    </source>
</evidence>
<feature type="compositionally biased region" description="Low complexity" evidence="5">
    <location>
        <begin position="8"/>
        <end position="18"/>
    </location>
</feature>
<evidence type="ECO:0000313" key="7">
    <source>
        <dbReference type="EMBL" id="BAJ74946.1"/>
    </source>
</evidence>
<evidence type="ECO:0000256" key="3">
    <source>
        <dbReference type="ARBA" id="ARBA00023163"/>
    </source>
</evidence>
<organism evidence="7 8">
    <name type="scientific">Microbacterium testaceum (strain StLB037)</name>
    <dbReference type="NCBI Taxonomy" id="979556"/>
    <lineage>
        <taxon>Bacteria</taxon>
        <taxon>Bacillati</taxon>
        <taxon>Actinomycetota</taxon>
        <taxon>Actinomycetes</taxon>
        <taxon>Micrococcales</taxon>
        <taxon>Microbacteriaceae</taxon>
        <taxon>Microbacterium</taxon>
    </lineage>
</organism>
<sequence>MAVTAKKTWTTVSDVSTPTTPPVGDLRDRRRRETSVEICAAALDLFEEKGVHGTTVDEIAARAGVSPRTFFRVAGTKEDAVFVDDGRFADALAGVAEVGDDIAALLTALRQVFARELELLDADPRARERFLRVRRLIAHEPALLGAAVRREVTSADRFVPEIAERIGLAELDVRTALGVAGLEMRTTLDEWARRHDAGETATLEDLHREVQAGLGRAITSRA</sequence>
<dbReference type="PANTHER" id="PTHR30055:SF238">
    <property type="entry name" value="MYCOFACTOCIN BIOSYNTHESIS TRANSCRIPTIONAL REGULATOR MFTR-RELATED"/>
    <property type="match status" value="1"/>
</dbReference>
<evidence type="ECO:0000256" key="2">
    <source>
        <dbReference type="ARBA" id="ARBA00023125"/>
    </source>
</evidence>
<evidence type="ECO:0000259" key="6">
    <source>
        <dbReference type="PROSITE" id="PS50977"/>
    </source>
</evidence>
<dbReference type="KEGG" id="mts:MTES_1982"/>
<evidence type="ECO:0000256" key="5">
    <source>
        <dbReference type="SAM" id="MobiDB-lite"/>
    </source>
</evidence>
<keyword evidence="2 4" id="KW-0238">DNA-binding</keyword>
<feature type="domain" description="HTH tetR-type" evidence="6">
    <location>
        <begin position="32"/>
        <end position="92"/>
    </location>
</feature>
<gene>
    <name evidence="7" type="ordered locus">MTES_1982</name>
</gene>
<dbReference type="HOGENOM" id="CLU_069356_2_4_11"/>
<reference evidence="7 8" key="1">
    <citation type="journal article" date="2011" name="J. Bacteriol.">
        <title>Genome sequence of Microbacterium testaceum StLB037, an N-acylhomoserine lactone-degrading bacterium isolated from potato leaves.</title>
        <authorList>
            <person name="Morohoshi T."/>
            <person name="Wang W.-Z."/>
            <person name="Someya N."/>
            <person name="Ikeda T."/>
        </authorList>
    </citation>
    <scope>NUCLEOTIDE SEQUENCE [LARGE SCALE GENOMIC DNA]</scope>
    <source>
        <strain evidence="7 8">StLB037</strain>
    </source>
</reference>
<dbReference type="STRING" id="979556.MTES_1982"/>
<keyword evidence="1" id="KW-0805">Transcription regulation</keyword>
<keyword evidence="3" id="KW-0804">Transcription</keyword>